<name>A0AA39MJT2_ARMTA</name>
<protein>
    <submittedName>
        <fullName evidence="1">Uncharacterized protein</fullName>
    </submittedName>
</protein>
<organism evidence="1 2">
    <name type="scientific">Armillaria tabescens</name>
    <name type="common">Ringless honey mushroom</name>
    <name type="synonym">Agaricus tabescens</name>
    <dbReference type="NCBI Taxonomy" id="1929756"/>
    <lineage>
        <taxon>Eukaryota</taxon>
        <taxon>Fungi</taxon>
        <taxon>Dikarya</taxon>
        <taxon>Basidiomycota</taxon>
        <taxon>Agaricomycotina</taxon>
        <taxon>Agaricomycetes</taxon>
        <taxon>Agaricomycetidae</taxon>
        <taxon>Agaricales</taxon>
        <taxon>Marasmiineae</taxon>
        <taxon>Physalacriaceae</taxon>
        <taxon>Desarmillaria</taxon>
    </lineage>
</organism>
<dbReference type="EMBL" id="JAUEPS010000129">
    <property type="protein sequence ID" value="KAK0436309.1"/>
    <property type="molecule type" value="Genomic_DNA"/>
</dbReference>
<comment type="caution">
    <text evidence="1">The sequence shown here is derived from an EMBL/GenBank/DDBJ whole genome shotgun (WGS) entry which is preliminary data.</text>
</comment>
<dbReference type="RefSeq" id="XP_060322231.1">
    <property type="nucleotide sequence ID" value="XM_060470537.1"/>
</dbReference>
<dbReference type="AlphaFoldDB" id="A0AA39MJT2"/>
<gene>
    <name evidence="1" type="ORF">EV420DRAFT_1487589</name>
</gene>
<reference evidence="1" key="1">
    <citation type="submission" date="2023-06" db="EMBL/GenBank/DDBJ databases">
        <authorList>
            <consortium name="Lawrence Berkeley National Laboratory"/>
            <person name="Ahrendt S."/>
            <person name="Sahu N."/>
            <person name="Indic B."/>
            <person name="Wong-Bajracharya J."/>
            <person name="Merenyi Z."/>
            <person name="Ke H.-M."/>
            <person name="Monk M."/>
            <person name="Kocsube S."/>
            <person name="Drula E."/>
            <person name="Lipzen A."/>
            <person name="Balint B."/>
            <person name="Henrissat B."/>
            <person name="Andreopoulos B."/>
            <person name="Martin F.M."/>
            <person name="Harder C.B."/>
            <person name="Rigling D."/>
            <person name="Ford K.L."/>
            <person name="Foster G.D."/>
            <person name="Pangilinan J."/>
            <person name="Papanicolaou A."/>
            <person name="Barry K."/>
            <person name="LaButti K."/>
            <person name="Viragh M."/>
            <person name="Koriabine M."/>
            <person name="Yan M."/>
            <person name="Riley R."/>
            <person name="Champramary S."/>
            <person name="Plett K.L."/>
            <person name="Tsai I.J."/>
            <person name="Slot J."/>
            <person name="Sipos G."/>
            <person name="Plett J."/>
            <person name="Nagy L.G."/>
            <person name="Grigoriev I.V."/>
        </authorList>
    </citation>
    <scope>NUCLEOTIDE SEQUENCE</scope>
    <source>
        <strain evidence="1">CCBAS 213</strain>
    </source>
</reference>
<proteinExistence type="predicted"/>
<evidence type="ECO:0000313" key="1">
    <source>
        <dbReference type="EMBL" id="KAK0436309.1"/>
    </source>
</evidence>
<dbReference type="Proteomes" id="UP001175211">
    <property type="component" value="Unassembled WGS sequence"/>
</dbReference>
<accession>A0AA39MJT2</accession>
<keyword evidence="2" id="KW-1185">Reference proteome</keyword>
<sequence>MSDPVHPQELQFFTTEDGRHSYPCRPCGQSPKAEQIKIGQRTVYFRIYKVKDNGVMPFWNSKSLWKVIRFCDENWEVIHHINQEDCKSKSRARLHQRRTPSVYHELRARSTFESSDLAVAFKHWYMVRHHQIPCQTEDTSIFAASRLQDSYTRILRQQPSPCHNLSTSDEQGHGVLNVVLFYSISVELGWRVHGCNTWDGRTYPQSILGDDVCAAAMHRGPAGVLLSIAAVNSSKLSKSASWGKGLLLTAPEGVFEESRCVIDHPKLAIGKLLIACL</sequence>
<evidence type="ECO:0000313" key="2">
    <source>
        <dbReference type="Proteomes" id="UP001175211"/>
    </source>
</evidence>
<dbReference type="GeneID" id="85354085"/>